<dbReference type="AlphaFoldDB" id="A0A0F9W0Y3"/>
<gene>
    <name evidence="2" type="ORF">LCGC14_0417990</name>
</gene>
<reference evidence="2" key="1">
    <citation type="journal article" date="2015" name="Nature">
        <title>Complex archaea that bridge the gap between prokaryotes and eukaryotes.</title>
        <authorList>
            <person name="Spang A."/>
            <person name="Saw J.H."/>
            <person name="Jorgensen S.L."/>
            <person name="Zaremba-Niedzwiedzka K."/>
            <person name="Martijn J."/>
            <person name="Lind A.E."/>
            <person name="van Eijk R."/>
            <person name="Schleper C."/>
            <person name="Guy L."/>
            <person name="Ettema T.J."/>
        </authorList>
    </citation>
    <scope>NUCLEOTIDE SEQUENCE</scope>
</reference>
<name>A0A0F9W0Y3_9ZZZZ</name>
<organism evidence="2">
    <name type="scientific">marine sediment metagenome</name>
    <dbReference type="NCBI Taxonomy" id="412755"/>
    <lineage>
        <taxon>unclassified sequences</taxon>
        <taxon>metagenomes</taxon>
        <taxon>ecological metagenomes</taxon>
    </lineage>
</organism>
<evidence type="ECO:0000313" key="2">
    <source>
        <dbReference type="EMBL" id="KKN71733.1"/>
    </source>
</evidence>
<feature type="compositionally biased region" description="Low complexity" evidence="1">
    <location>
        <begin position="7"/>
        <end position="22"/>
    </location>
</feature>
<feature type="region of interest" description="Disordered" evidence="1">
    <location>
        <begin position="1"/>
        <end position="35"/>
    </location>
</feature>
<comment type="caution">
    <text evidence="2">The sequence shown here is derived from an EMBL/GenBank/DDBJ whole genome shotgun (WGS) entry which is preliminary data.</text>
</comment>
<evidence type="ECO:0000256" key="1">
    <source>
        <dbReference type="SAM" id="MobiDB-lite"/>
    </source>
</evidence>
<dbReference type="EMBL" id="LAZR01000377">
    <property type="protein sequence ID" value="KKN71733.1"/>
    <property type="molecule type" value="Genomic_DNA"/>
</dbReference>
<proteinExistence type="predicted"/>
<feature type="compositionally biased region" description="Polar residues" evidence="1">
    <location>
        <begin position="26"/>
        <end position="35"/>
    </location>
</feature>
<protein>
    <submittedName>
        <fullName evidence="2">Uncharacterized protein</fullName>
    </submittedName>
</protein>
<accession>A0A0F9W0Y3</accession>
<sequence length="559" mass="60993">MATTTFGKTTDGSGSSNSSTDKLAVSSATPTSNGTAETLTARISITGAGSTDVRGVIYADDGGEPGELLAVTGDETVNNNSEEAITFTFTGSNRIDIVSGVSYWIGLHWEDPGAESLTISRAATSDLRREVTDTFSDGSPDPFGTPSSLSGPMDVFVTFTIGPNITRDDKTPTGISAGVNIQPEKQFIFIVETDDGSEVDVTEKYDFASITRQINGSMEALVTTNKNIDTFGDVDTQLNSALIIRVGGPKLDAEGIDYFSGFIGQRTLDVQDGIERVTIRCFGHVSKLFQSLWRTSTTIVHDFTSGDTVTNIAKQIINNYRSMNGQARINFTSDSVEETTTTIKDKFEAVTYGVGLNRAIKLVQDTDRRWFWRVLADNVFTLKKATDGTDHVFIVQRDITSISLQEDLANAANEAFIYFNNATVRRYTDASNITKFGNRSKLRRETNVTDSTTADEVGNAVLQDLTPPILKLRIVVNDNFPNGIETINPGDTCQILNVPETISNLLNDSMLITKTVYKKDNVELELSIKHPVLESKLEKLRQDFGVSRTEAIPTTFTDA</sequence>